<proteinExistence type="predicted"/>
<dbReference type="SUPFAM" id="SSF54197">
    <property type="entry name" value="HIT-like"/>
    <property type="match status" value="1"/>
</dbReference>
<dbReference type="Proteomes" id="UP000054988">
    <property type="component" value="Unassembled WGS sequence"/>
</dbReference>
<dbReference type="InterPro" id="IPR036265">
    <property type="entry name" value="HIT-like_sf"/>
</dbReference>
<dbReference type="Pfam" id="PF11969">
    <property type="entry name" value="DcpS_C"/>
    <property type="match status" value="1"/>
</dbReference>
<gene>
    <name evidence="1" type="ORF">WG66_16827</name>
</gene>
<organism evidence="1 2">
    <name type="scientific">Moniliophthora roreri</name>
    <name type="common">Frosty pod rot fungus</name>
    <name type="synonym">Monilia roreri</name>
    <dbReference type="NCBI Taxonomy" id="221103"/>
    <lineage>
        <taxon>Eukaryota</taxon>
        <taxon>Fungi</taxon>
        <taxon>Dikarya</taxon>
        <taxon>Basidiomycota</taxon>
        <taxon>Agaricomycotina</taxon>
        <taxon>Agaricomycetes</taxon>
        <taxon>Agaricomycetidae</taxon>
        <taxon>Agaricales</taxon>
        <taxon>Marasmiineae</taxon>
        <taxon>Marasmiaceae</taxon>
        <taxon>Moniliophthora</taxon>
    </lineage>
</organism>
<sequence length="229" mass="25871">MSTAWMLVEDSERRRRKPVTTVTATTTWALTLCSSQHIPALPDDTADFYFESAGASRHTKLDSGFLGPEFDLGNFSRDSYPLQTPRLMIFSLCTLFPFISSNATASLDLESLELPHVKRCAFCDVTTENGFQIVWEDDTFVAFSDRNPACNLHIQLIPRRHIQSVKELTKSDAKLRKSRIQLENRETSADISCLSKINGYHRSSTSGHFIDSNKHAKVPLLLLNSFNRL</sequence>
<protein>
    <recommendedName>
        <fullName evidence="3">HIT domain-containing protein</fullName>
    </recommendedName>
</protein>
<evidence type="ECO:0000313" key="2">
    <source>
        <dbReference type="Proteomes" id="UP000054988"/>
    </source>
</evidence>
<evidence type="ECO:0008006" key="3">
    <source>
        <dbReference type="Google" id="ProtNLM"/>
    </source>
</evidence>
<name>A0A0W0F2Q1_MONRR</name>
<dbReference type="Gene3D" id="3.30.428.10">
    <property type="entry name" value="HIT-like"/>
    <property type="match status" value="1"/>
</dbReference>
<accession>A0A0W0F2Q1</accession>
<dbReference type="AlphaFoldDB" id="A0A0W0F2Q1"/>
<comment type="caution">
    <text evidence="1">The sequence shown here is derived from an EMBL/GenBank/DDBJ whole genome shotgun (WGS) entry which is preliminary data.</text>
</comment>
<evidence type="ECO:0000313" key="1">
    <source>
        <dbReference type="EMBL" id="KTB30606.1"/>
    </source>
</evidence>
<dbReference type="eggNOG" id="KOG4359">
    <property type="taxonomic scope" value="Eukaryota"/>
</dbReference>
<reference evidence="1 2" key="1">
    <citation type="submission" date="2015-12" db="EMBL/GenBank/DDBJ databases">
        <title>Draft genome sequence of Moniliophthora roreri, the causal agent of frosty pod rot of cacao.</title>
        <authorList>
            <person name="Aime M.C."/>
            <person name="Diaz-Valderrama J.R."/>
            <person name="Kijpornyongpan T."/>
            <person name="Phillips-Mora W."/>
        </authorList>
    </citation>
    <scope>NUCLEOTIDE SEQUENCE [LARGE SCALE GENOMIC DNA]</scope>
    <source>
        <strain evidence="1 2">MCA 2952</strain>
    </source>
</reference>
<dbReference type="EMBL" id="LATX01002377">
    <property type="protein sequence ID" value="KTB30606.1"/>
    <property type="molecule type" value="Genomic_DNA"/>
</dbReference>